<evidence type="ECO:0000259" key="2">
    <source>
        <dbReference type="PROSITE" id="PS50994"/>
    </source>
</evidence>
<comment type="caution">
    <text evidence="3">The sequence shown here is derived from an EMBL/GenBank/DDBJ whole genome shotgun (WGS) entry which is preliminary data.</text>
</comment>
<feature type="region of interest" description="Disordered" evidence="1">
    <location>
        <begin position="617"/>
        <end position="681"/>
    </location>
</feature>
<keyword evidence="4" id="KW-1185">Reference proteome</keyword>
<dbReference type="Pfam" id="PF09299">
    <property type="entry name" value="Mu-transpos_C"/>
    <property type="match status" value="1"/>
</dbReference>
<proteinExistence type="predicted"/>
<reference evidence="3" key="1">
    <citation type="journal article" date="2014" name="Int. J. Syst. Evol. Microbiol.">
        <title>Complete genome sequence of Corynebacterium casei LMG S-19264T (=DSM 44701T), isolated from a smear-ripened cheese.</title>
        <authorList>
            <consortium name="US DOE Joint Genome Institute (JGI-PGF)"/>
            <person name="Walter F."/>
            <person name="Albersmeier A."/>
            <person name="Kalinowski J."/>
            <person name="Ruckert C."/>
        </authorList>
    </citation>
    <scope>NUCLEOTIDE SEQUENCE</scope>
    <source>
        <strain evidence="3">JCM 4654</strain>
    </source>
</reference>
<accession>A0A919CZG2</accession>
<name>A0A919CZG2_9ACTN</name>
<dbReference type="RefSeq" id="WP_190181855.1">
    <property type="nucleotide sequence ID" value="NZ_BMVF01000042.1"/>
</dbReference>
<dbReference type="GO" id="GO:0003676">
    <property type="term" value="F:nucleic acid binding"/>
    <property type="evidence" value="ECO:0007669"/>
    <property type="project" value="InterPro"/>
</dbReference>
<evidence type="ECO:0000256" key="1">
    <source>
        <dbReference type="SAM" id="MobiDB-lite"/>
    </source>
</evidence>
<dbReference type="Gene3D" id="3.30.420.10">
    <property type="entry name" value="Ribonuclease H-like superfamily/Ribonuclease H"/>
    <property type="match status" value="1"/>
</dbReference>
<feature type="compositionally biased region" description="Basic residues" evidence="1">
    <location>
        <begin position="634"/>
        <end position="643"/>
    </location>
</feature>
<evidence type="ECO:0000313" key="3">
    <source>
        <dbReference type="EMBL" id="GHD97334.1"/>
    </source>
</evidence>
<organism evidence="3 4">
    <name type="scientific">Streptomyces naganishii JCM 4654</name>
    <dbReference type="NCBI Taxonomy" id="1306179"/>
    <lineage>
        <taxon>Bacteria</taxon>
        <taxon>Bacillati</taxon>
        <taxon>Actinomycetota</taxon>
        <taxon>Actinomycetes</taxon>
        <taxon>Kitasatosporales</taxon>
        <taxon>Streptomycetaceae</taxon>
        <taxon>Streptomyces</taxon>
    </lineage>
</organism>
<dbReference type="SUPFAM" id="SSF53098">
    <property type="entry name" value="Ribonuclease H-like"/>
    <property type="match status" value="1"/>
</dbReference>
<feature type="domain" description="Integrase catalytic" evidence="2">
    <location>
        <begin position="256"/>
        <end position="484"/>
    </location>
</feature>
<dbReference type="InterPro" id="IPR012337">
    <property type="entry name" value="RNaseH-like_sf"/>
</dbReference>
<dbReference type="InterPro" id="IPR001584">
    <property type="entry name" value="Integrase_cat-core"/>
</dbReference>
<reference evidence="3" key="2">
    <citation type="submission" date="2020-09" db="EMBL/GenBank/DDBJ databases">
        <authorList>
            <person name="Sun Q."/>
            <person name="Ohkuma M."/>
        </authorList>
    </citation>
    <scope>NUCLEOTIDE SEQUENCE</scope>
    <source>
        <strain evidence="3">JCM 4654</strain>
    </source>
</reference>
<protein>
    <submittedName>
        <fullName evidence="3">Transposase</fullName>
    </submittedName>
</protein>
<dbReference type="PROSITE" id="PS50994">
    <property type="entry name" value="INTEGRASE"/>
    <property type="match status" value="1"/>
</dbReference>
<dbReference type="EMBL" id="BMVF01000042">
    <property type="protein sequence ID" value="GHD97334.1"/>
    <property type="molecule type" value="Genomic_DNA"/>
</dbReference>
<evidence type="ECO:0000313" key="4">
    <source>
        <dbReference type="Proteomes" id="UP000608955"/>
    </source>
</evidence>
<dbReference type="GO" id="GO:0015074">
    <property type="term" value="P:DNA integration"/>
    <property type="evidence" value="ECO:0007669"/>
    <property type="project" value="InterPro"/>
</dbReference>
<dbReference type="InterPro" id="IPR015378">
    <property type="entry name" value="Transposase-like_Mu_C"/>
</dbReference>
<feature type="compositionally biased region" description="Basic and acidic residues" evidence="1">
    <location>
        <begin position="652"/>
        <end position="668"/>
    </location>
</feature>
<dbReference type="InterPro" id="IPR036397">
    <property type="entry name" value="RNaseH_sf"/>
</dbReference>
<dbReference type="Proteomes" id="UP000608955">
    <property type="component" value="Unassembled WGS sequence"/>
</dbReference>
<sequence length="695" mass="76556">MPSRPRLLRAGDLVRFDGRLHTVAALEGTAVRLVDEGQSASVVMLAHLLSSTGFEVVTPASVRTVVPPVGALEGLPARAVERAEWWQRHLVEMLTGRPLDDPHGPVKPEYDPAVWSLRQRELAKAAELAAAGTAVSLTVLQDMRARFEREGVLGLVDPRLRTVSDGTGRTDRRAVEALRKIVDEQTDRSTVSAQVLRRRMERLLAAEHGPGVVPLPSRATFYRLLSAVSSGRHTLGSARTRRSLAKQPDGMFGQLTAARPGEVMEIDSTPLDVLVVHDDGTVDTVELTGIVDIATRTLAAAVLRPSTKAVDAALLLARAMTPEPMRPGWADALRMSRSVLPHASLMALDERLAQAAAVPVIVPETIVCDRGKAYISDTFRSACQSLGISFQPAHPDTPTDKPHIEKTLGSVATMFVQHLPGYKGRSTEHRGTDPAAEALWTIHQLQELLQEWIVQWQNRPHAGLRDPLMPGKALTPNEKYAALVAAAGHVPVALSPDEYIELLPRHWRTINSYGIRINHRTYDSTELNPFRRQPSGMGPDGRSWEVHYDPYDISRVWVRNHRQGGWITAVWRHLRTAPTPMGELVWDHARRILARRGTDPVSEEEIAQAALALLDRASDGPQESAAMPAEPKRGSRRDRKVAARTRTTSAPDRPRTPPDAPESGKDDTGEGADNELADVIPLEIFDARKEAERWW</sequence>
<gene>
    <name evidence="3" type="ORF">GCM10010508_69440</name>
</gene>
<dbReference type="AlphaFoldDB" id="A0A919CZG2"/>